<evidence type="ECO:0000313" key="2">
    <source>
        <dbReference type="Proteomes" id="UP001597337"/>
    </source>
</evidence>
<evidence type="ECO:0000313" key="1">
    <source>
        <dbReference type="EMBL" id="MFD2110469.1"/>
    </source>
</evidence>
<gene>
    <name evidence="1" type="ORF">ACFSJC_01285</name>
</gene>
<protein>
    <submittedName>
        <fullName evidence="1">Uncharacterized protein</fullName>
    </submittedName>
</protein>
<proteinExistence type="predicted"/>
<dbReference type="EMBL" id="JBHUHX010000003">
    <property type="protein sequence ID" value="MFD2110469.1"/>
    <property type="molecule type" value="Genomic_DNA"/>
</dbReference>
<organism evidence="1 2">
    <name type="scientific">Thiorhodococcus fuscus</name>
    <dbReference type="NCBI Taxonomy" id="527200"/>
    <lineage>
        <taxon>Bacteria</taxon>
        <taxon>Pseudomonadati</taxon>
        <taxon>Pseudomonadota</taxon>
        <taxon>Gammaproteobacteria</taxon>
        <taxon>Chromatiales</taxon>
        <taxon>Chromatiaceae</taxon>
        <taxon>Thiorhodococcus</taxon>
    </lineage>
</organism>
<dbReference type="RefSeq" id="WP_386022058.1">
    <property type="nucleotide sequence ID" value="NZ_JBHUHX010000003.1"/>
</dbReference>
<name>A0ABW4Y3D4_9GAMM</name>
<comment type="caution">
    <text evidence="1">The sequence shown here is derived from an EMBL/GenBank/DDBJ whole genome shotgun (WGS) entry which is preliminary data.</text>
</comment>
<reference evidence="2" key="1">
    <citation type="journal article" date="2019" name="Int. J. Syst. Evol. Microbiol.">
        <title>The Global Catalogue of Microorganisms (GCM) 10K type strain sequencing project: providing services to taxonomists for standard genome sequencing and annotation.</title>
        <authorList>
            <consortium name="The Broad Institute Genomics Platform"/>
            <consortium name="The Broad Institute Genome Sequencing Center for Infectious Disease"/>
            <person name="Wu L."/>
            <person name="Ma J."/>
        </authorList>
    </citation>
    <scope>NUCLEOTIDE SEQUENCE [LARGE SCALE GENOMIC DNA]</scope>
    <source>
        <strain evidence="2">KACC 12597</strain>
    </source>
</reference>
<keyword evidence="2" id="KW-1185">Reference proteome</keyword>
<dbReference type="Proteomes" id="UP001597337">
    <property type="component" value="Unassembled WGS sequence"/>
</dbReference>
<sequence length="143" mass="15775">MSPKTASILPFSASELVTVTDFHHFARIAQSYWGGRIYPNYLFPSLAPDFPLLSEVDGIGLRLQVGNDYMIALNRREQFRPARAVLARGAVPDEVMKRIGALFAEGELGFHPVQAQALALSACSAYRQQGRSESAEHRDAAVR</sequence>
<accession>A0ABW4Y3D4</accession>